<name>A0A540K2P3_MALBA</name>
<dbReference type="InterPro" id="IPR011009">
    <property type="entry name" value="Kinase-like_dom_sf"/>
</dbReference>
<evidence type="ECO:0000313" key="3">
    <source>
        <dbReference type="Proteomes" id="UP000315295"/>
    </source>
</evidence>
<dbReference type="Proteomes" id="UP000315295">
    <property type="component" value="Unassembled WGS sequence"/>
</dbReference>
<dbReference type="AlphaFoldDB" id="A0A540K2P3"/>
<evidence type="ECO:0000256" key="1">
    <source>
        <dbReference type="SAM" id="MobiDB-lite"/>
    </source>
</evidence>
<comment type="caution">
    <text evidence="2">The sequence shown here is derived from an EMBL/GenBank/DDBJ whole genome shotgun (WGS) entry which is preliminary data.</text>
</comment>
<organism evidence="2 3">
    <name type="scientific">Malus baccata</name>
    <name type="common">Siberian crab apple</name>
    <name type="synonym">Pyrus baccata</name>
    <dbReference type="NCBI Taxonomy" id="106549"/>
    <lineage>
        <taxon>Eukaryota</taxon>
        <taxon>Viridiplantae</taxon>
        <taxon>Streptophyta</taxon>
        <taxon>Embryophyta</taxon>
        <taxon>Tracheophyta</taxon>
        <taxon>Spermatophyta</taxon>
        <taxon>Magnoliopsida</taxon>
        <taxon>eudicotyledons</taxon>
        <taxon>Gunneridae</taxon>
        <taxon>Pentapetalae</taxon>
        <taxon>rosids</taxon>
        <taxon>fabids</taxon>
        <taxon>Rosales</taxon>
        <taxon>Rosaceae</taxon>
        <taxon>Amygdaloideae</taxon>
        <taxon>Maleae</taxon>
        <taxon>Malus</taxon>
    </lineage>
</organism>
<evidence type="ECO:0008006" key="4">
    <source>
        <dbReference type="Google" id="ProtNLM"/>
    </source>
</evidence>
<dbReference type="STRING" id="106549.A0A540K2P3"/>
<reference evidence="2 3" key="1">
    <citation type="journal article" date="2019" name="G3 (Bethesda)">
        <title>Sequencing of a Wild Apple (Malus baccata) Genome Unravels the Differences Between Cultivated and Wild Apple Species Regarding Disease Resistance and Cold Tolerance.</title>
        <authorList>
            <person name="Chen X."/>
        </authorList>
    </citation>
    <scope>NUCLEOTIDE SEQUENCE [LARGE SCALE GENOMIC DNA]</scope>
    <source>
        <strain evidence="3">cv. Shandingzi</strain>
        <tissue evidence="2">Leaves</tissue>
    </source>
</reference>
<proteinExistence type="predicted"/>
<dbReference type="SUPFAM" id="SSF56112">
    <property type="entry name" value="Protein kinase-like (PK-like)"/>
    <property type="match status" value="1"/>
</dbReference>
<gene>
    <name evidence="2" type="ORF">C1H46_045908</name>
</gene>
<sequence>MVSGRPVVDKNRPSGERNLVEWAKPYLASQRKVFKIFYARIDGQYSLSDALKVVDLAIHCLAADPKSRPNINDVVITLEQLQKSEPSQVPADRSKGPTGLT</sequence>
<accession>A0A540K2P3</accession>
<evidence type="ECO:0000313" key="2">
    <source>
        <dbReference type="EMBL" id="TQD68559.1"/>
    </source>
</evidence>
<feature type="region of interest" description="Disordered" evidence="1">
    <location>
        <begin position="82"/>
        <end position="101"/>
    </location>
</feature>
<dbReference type="InterPro" id="IPR050823">
    <property type="entry name" value="Plant_Ser_Thr_Prot_Kinase"/>
</dbReference>
<keyword evidence="3" id="KW-1185">Reference proteome</keyword>
<dbReference type="Gene3D" id="1.10.510.10">
    <property type="entry name" value="Transferase(Phosphotransferase) domain 1"/>
    <property type="match status" value="1"/>
</dbReference>
<protein>
    <recommendedName>
        <fullName evidence="4">Protein kinase domain-containing protein</fullName>
    </recommendedName>
</protein>
<dbReference type="EMBL" id="VIEB01020575">
    <property type="protein sequence ID" value="TQD68559.1"/>
    <property type="molecule type" value="Genomic_DNA"/>
</dbReference>
<dbReference type="PANTHER" id="PTHR45621">
    <property type="entry name" value="OS01G0588500 PROTEIN-RELATED"/>
    <property type="match status" value="1"/>
</dbReference>